<reference evidence="1 2" key="1">
    <citation type="submission" date="2023-06" db="EMBL/GenBank/DDBJ databases">
        <title>Five Gram-positive bacteria isolated from mangrove sediments in Shenzhen, Guangdong, China.</title>
        <authorList>
            <person name="Yu S."/>
            <person name="Zheng W."/>
            <person name="Huang Y."/>
        </authorList>
    </citation>
    <scope>NUCLEOTIDE SEQUENCE [LARGE SCALE GENOMIC DNA]</scope>
    <source>
        <strain evidence="1 2">SaN35-3</strain>
        <plasmid evidence="1 2">unnamed2</plasmid>
    </source>
</reference>
<keyword evidence="2" id="KW-1185">Reference proteome</keyword>
<evidence type="ECO:0000313" key="1">
    <source>
        <dbReference type="EMBL" id="WLR44526.1"/>
    </source>
</evidence>
<gene>
    <name evidence="1" type="ORF">LC087_19355</name>
</gene>
<protein>
    <submittedName>
        <fullName evidence="1">RusA family crossover junction endodeoxyribonuclease</fullName>
    </submittedName>
</protein>
<dbReference type="Gene3D" id="3.30.1330.70">
    <property type="entry name" value="Holliday junction resolvase RusA"/>
    <property type="match status" value="1"/>
</dbReference>
<organism evidence="1 2">
    <name type="scientific">Bacillus carboniphilus</name>
    <dbReference type="NCBI Taxonomy" id="86663"/>
    <lineage>
        <taxon>Bacteria</taxon>
        <taxon>Bacillati</taxon>
        <taxon>Bacillota</taxon>
        <taxon>Bacilli</taxon>
        <taxon>Bacillales</taxon>
        <taxon>Bacillaceae</taxon>
        <taxon>Bacillus</taxon>
    </lineage>
</organism>
<name>A0ABY9JYQ7_9BACI</name>
<dbReference type="InterPro" id="IPR008822">
    <property type="entry name" value="Endonuclease_RusA-like"/>
</dbReference>
<proteinExistence type="predicted"/>
<dbReference type="EMBL" id="CP129015">
    <property type="protein sequence ID" value="WLR44526.1"/>
    <property type="molecule type" value="Genomic_DNA"/>
</dbReference>
<dbReference type="Pfam" id="PF05866">
    <property type="entry name" value="RusA"/>
    <property type="match status" value="1"/>
</dbReference>
<dbReference type="SUPFAM" id="SSF103084">
    <property type="entry name" value="Holliday junction resolvase RusA"/>
    <property type="match status" value="1"/>
</dbReference>
<sequence>MIEFTVYGEPVAQGRPRASTRNGQVRMYDPIKSRDFKQYVKLVASQHKPTKLLEGPLSLEVIVYKPSLKKFSKKKKVAAEQGKLRPITKPDVDNYVKGVKDALNKVIWNDDSQVVDLKVSKFYSEEPRVEIKVEEWTSPQNNNVELTHKASVKR</sequence>
<dbReference type="Proteomes" id="UP001197974">
    <property type="component" value="Plasmid unnamed2"/>
</dbReference>
<keyword evidence="1" id="KW-0614">Plasmid</keyword>
<accession>A0ABY9JYQ7</accession>
<geneLocation type="plasmid" evidence="1 2">
    <name>unnamed2</name>
</geneLocation>
<evidence type="ECO:0000313" key="2">
    <source>
        <dbReference type="Proteomes" id="UP001197974"/>
    </source>
</evidence>
<dbReference type="RefSeq" id="WP_226540824.1">
    <property type="nucleotide sequence ID" value="NZ_CP129015.1"/>
</dbReference>
<dbReference type="InterPro" id="IPR036614">
    <property type="entry name" value="RusA-like_sf"/>
</dbReference>